<comment type="caution">
    <text evidence="7">The sequence shown here is derived from an EMBL/GenBank/DDBJ whole genome shotgun (WGS) entry which is preliminary data.</text>
</comment>
<dbReference type="InterPro" id="IPR013324">
    <property type="entry name" value="RNA_pol_sigma_r3/r4-like"/>
</dbReference>
<dbReference type="RefSeq" id="WP_341541763.1">
    <property type="nucleotide sequence ID" value="NZ_JBAKAP010000002.1"/>
</dbReference>
<keyword evidence="4" id="KW-0804">Transcription</keyword>
<evidence type="ECO:0000256" key="1">
    <source>
        <dbReference type="ARBA" id="ARBA00010641"/>
    </source>
</evidence>
<dbReference type="InterPro" id="IPR007627">
    <property type="entry name" value="RNA_pol_sigma70_r2"/>
</dbReference>
<evidence type="ECO:0000256" key="4">
    <source>
        <dbReference type="ARBA" id="ARBA00023163"/>
    </source>
</evidence>
<dbReference type="PANTHER" id="PTHR43133:SF63">
    <property type="entry name" value="RNA POLYMERASE SIGMA FACTOR FECI-RELATED"/>
    <property type="match status" value="1"/>
</dbReference>
<evidence type="ECO:0000256" key="2">
    <source>
        <dbReference type="ARBA" id="ARBA00023015"/>
    </source>
</evidence>
<feature type="domain" description="RNA polymerase sigma-70 region 2" evidence="5">
    <location>
        <begin position="22"/>
        <end position="86"/>
    </location>
</feature>
<dbReference type="InterPro" id="IPR036388">
    <property type="entry name" value="WH-like_DNA-bd_sf"/>
</dbReference>
<comment type="similarity">
    <text evidence="1">Belongs to the sigma-70 factor family. ECF subfamily.</text>
</comment>
<dbReference type="PANTHER" id="PTHR43133">
    <property type="entry name" value="RNA POLYMERASE ECF-TYPE SIGMA FACTO"/>
    <property type="match status" value="1"/>
</dbReference>
<dbReference type="SUPFAM" id="SSF88946">
    <property type="entry name" value="Sigma2 domain of RNA polymerase sigma factors"/>
    <property type="match status" value="1"/>
</dbReference>
<dbReference type="Pfam" id="PF04542">
    <property type="entry name" value="Sigma70_r2"/>
    <property type="match status" value="1"/>
</dbReference>
<organism evidence="7 8">
    <name type="scientific">Cobetia marina</name>
    <name type="common">Deleya marina</name>
    <dbReference type="NCBI Taxonomy" id="28258"/>
    <lineage>
        <taxon>Bacteria</taxon>
        <taxon>Pseudomonadati</taxon>
        <taxon>Pseudomonadota</taxon>
        <taxon>Gammaproteobacteria</taxon>
        <taxon>Oceanospirillales</taxon>
        <taxon>Halomonadaceae</taxon>
        <taxon>Cobetia</taxon>
    </lineage>
</organism>
<dbReference type="Gene3D" id="1.10.10.10">
    <property type="entry name" value="Winged helix-like DNA-binding domain superfamily/Winged helix DNA-binding domain"/>
    <property type="match status" value="1"/>
</dbReference>
<dbReference type="InterPro" id="IPR013325">
    <property type="entry name" value="RNA_pol_sigma_r2"/>
</dbReference>
<dbReference type="InterPro" id="IPR013249">
    <property type="entry name" value="RNA_pol_sigma70_r4_t2"/>
</dbReference>
<evidence type="ECO:0000259" key="6">
    <source>
        <dbReference type="Pfam" id="PF08281"/>
    </source>
</evidence>
<evidence type="ECO:0000256" key="3">
    <source>
        <dbReference type="ARBA" id="ARBA00023082"/>
    </source>
</evidence>
<evidence type="ECO:0000259" key="5">
    <source>
        <dbReference type="Pfam" id="PF04542"/>
    </source>
</evidence>
<name>A0ABU9GB47_COBMA</name>
<dbReference type="EMBL" id="JBAKAP010000002">
    <property type="protein sequence ID" value="MEL0615697.1"/>
    <property type="molecule type" value="Genomic_DNA"/>
</dbReference>
<proteinExistence type="inferred from homology"/>
<dbReference type="Proteomes" id="UP001378242">
    <property type="component" value="Unassembled WGS sequence"/>
</dbReference>
<dbReference type="NCBIfam" id="TIGR02937">
    <property type="entry name" value="sigma70-ECF"/>
    <property type="match status" value="1"/>
</dbReference>
<dbReference type="SUPFAM" id="SSF88659">
    <property type="entry name" value="Sigma3 and sigma4 domains of RNA polymerase sigma factors"/>
    <property type="match status" value="1"/>
</dbReference>
<keyword evidence="3" id="KW-0731">Sigma factor</keyword>
<accession>A0ABU9GB47</accession>
<reference evidence="7 8" key="1">
    <citation type="submission" date="2024-02" db="EMBL/GenBank/DDBJ databases">
        <title>Bacteria isolated from the canopy kelp, Nereocystis luetkeana.</title>
        <authorList>
            <person name="Pfister C.A."/>
            <person name="Younker I.T."/>
            <person name="Light S.H."/>
        </authorList>
    </citation>
    <scope>NUCLEOTIDE SEQUENCE [LARGE SCALE GENOMIC DNA]</scope>
    <source>
        <strain evidence="7 8">TI.5.07</strain>
    </source>
</reference>
<dbReference type="InterPro" id="IPR039425">
    <property type="entry name" value="RNA_pol_sigma-70-like"/>
</dbReference>
<keyword evidence="8" id="KW-1185">Reference proteome</keyword>
<sequence>MADARTDTSAVAEDELASLDALFARYHQELIGFLTRQLASHDLAEDMCHDVYLRLRMTGEPPRNPRAWLYRIARNLIIDHHRHQSRAPIFEEMEDDDERLSATRLDPERCLARRQKLQVIQQALAEQPHHLRQSLLWYRLEGVTKREIGERLGVSERMAGRYVQQAQRHCADRLTAAGCFHGERADNRTRAGDIPGSSS</sequence>
<evidence type="ECO:0000313" key="7">
    <source>
        <dbReference type="EMBL" id="MEL0615697.1"/>
    </source>
</evidence>
<dbReference type="Pfam" id="PF08281">
    <property type="entry name" value="Sigma70_r4_2"/>
    <property type="match status" value="1"/>
</dbReference>
<dbReference type="InterPro" id="IPR014284">
    <property type="entry name" value="RNA_pol_sigma-70_dom"/>
</dbReference>
<keyword evidence="2" id="KW-0805">Transcription regulation</keyword>
<evidence type="ECO:0000313" key="8">
    <source>
        <dbReference type="Proteomes" id="UP001378242"/>
    </source>
</evidence>
<protein>
    <submittedName>
        <fullName evidence="7">Sigma-70 family RNA polymerase sigma factor</fullName>
    </submittedName>
</protein>
<gene>
    <name evidence="7" type="ORF">V6243_02550</name>
</gene>
<dbReference type="Gene3D" id="1.10.1740.10">
    <property type="match status" value="1"/>
</dbReference>
<feature type="domain" description="RNA polymerase sigma factor 70 region 4 type 2" evidence="6">
    <location>
        <begin position="118"/>
        <end position="170"/>
    </location>
</feature>